<evidence type="ECO:0000256" key="13">
    <source>
        <dbReference type="ARBA" id="ARBA00039020"/>
    </source>
</evidence>
<dbReference type="KEGG" id="mmec:FIU01_03005"/>
<accession>A0A5B8CQQ5</accession>
<dbReference type="GO" id="GO:0006665">
    <property type="term" value="P:sphingolipid metabolic process"/>
    <property type="evidence" value="ECO:0007669"/>
    <property type="project" value="UniProtKB-KW"/>
</dbReference>
<keyword evidence="9" id="KW-0746">Sphingolipid metabolism</keyword>
<keyword evidence="11" id="KW-0443">Lipid metabolism</keyword>
<evidence type="ECO:0000256" key="6">
    <source>
        <dbReference type="ARBA" id="ARBA00022679"/>
    </source>
</evidence>
<keyword evidence="15" id="KW-1185">Reference proteome</keyword>
<dbReference type="Pfam" id="PF02353">
    <property type="entry name" value="CMAS"/>
    <property type="match status" value="1"/>
</dbReference>
<evidence type="ECO:0000256" key="2">
    <source>
        <dbReference type="ARBA" id="ARBA00004760"/>
    </source>
</evidence>
<evidence type="ECO:0000256" key="11">
    <source>
        <dbReference type="ARBA" id="ARBA00023098"/>
    </source>
</evidence>
<evidence type="ECO:0000256" key="10">
    <source>
        <dbReference type="ARBA" id="ARBA00022989"/>
    </source>
</evidence>
<comment type="pathway">
    <text evidence="3">Sphingolipid metabolism.</text>
</comment>
<dbReference type="GO" id="GO:0008168">
    <property type="term" value="F:methyltransferase activity"/>
    <property type="evidence" value="ECO:0007669"/>
    <property type="project" value="UniProtKB-KW"/>
</dbReference>
<evidence type="ECO:0000256" key="5">
    <source>
        <dbReference type="ARBA" id="ARBA00022603"/>
    </source>
</evidence>
<keyword evidence="4" id="KW-0444">Lipid biosynthesis</keyword>
<dbReference type="PANTHER" id="PTHR45197">
    <property type="entry name" value="SYNTHASE, PUTATIVE (AFU_ORTHOLOGUE AFUA_7G04190)-RELATED"/>
    <property type="match status" value="1"/>
</dbReference>
<evidence type="ECO:0000256" key="9">
    <source>
        <dbReference type="ARBA" id="ARBA00022919"/>
    </source>
</evidence>
<dbReference type="GO" id="GO:0016020">
    <property type="term" value="C:membrane"/>
    <property type="evidence" value="ECO:0007669"/>
    <property type="project" value="UniProtKB-SubCell"/>
</dbReference>
<dbReference type="GO" id="GO:0032259">
    <property type="term" value="P:methylation"/>
    <property type="evidence" value="ECO:0007669"/>
    <property type="project" value="UniProtKB-KW"/>
</dbReference>
<keyword evidence="7" id="KW-0949">S-adenosyl-L-methionine</keyword>
<keyword evidence="10" id="KW-1133">Transmembrane helix</keyword>
<keyword evidence="6 14" id="KW-0808">Transferase</keyword>
<dbReference type="EC" id="2.1.1.317" evidence="13"/>
<reference evidence="15" key="1">
    <citation type="journal article" date="2019" name="ISME J.">
        <title>Evolution in action: habitat transition from sediment to the pelagial leads to genome streamlining in Methylophilaceae.</title>
        <authorList>
            <person name="Salcher M."/>
            <person name="Schaefle D."/>
            <person name="Kaspar M."/>
            <person name="Neuenschwander S.M."/>
            <person name="Ghai R."/>
        </authorList>
    </citation>
    <scope>NUCLEOTIDE SEQUENCE [LARGE SCALE GENOMIC DNA]</scope>
    <source>
        <strain evidence="15">MMS-M-51</strain>
    </source>
</reference>
<keyword evidence="8" id="KW-0812">Transmembrane</keyword>
<dbReference type="GO" id="GO:0008610">
    <property type="term" value="P:lipid biosynthetic process"/>
    <property type="evidence" value="ECO:0007669"/>
    <property type="project" value="InterPro"/>
</dbReference>
<protein>
    <recommendedName>
        <fullName evidence="13">sphingolipid C(9)-methyltransferase</fullName>
        <ecNumber evidence="13">2.1.1.317</ecNumber>
    </recommendedName>
</protein>
<dbReference type="InterPro" id="IPR029063">
    <property type="entry name" value="SAM-dependent_MTases_sf"/>
</dbReference>
<dbReference type="PIRSF" id="PIRSF003085">
    <property type="entry name" value="CMAS"/>
    <property type="match status" value="1"/>
</dbReference>
<organism evidence="14 15">
    <name type="scientific">Methylophilus medardicus</name>
    <dbReference type="NCBI Taxonomy" id="2588534"/>
    <lineage>
        <taxon>Bacteria</taxon>
        <taxon>Pseudomonadati</taxon>
        <taxon>Pseudomonadota</taxon>
        <taxon>Betaproteobacteria</taxon>
        <taxon>Nitrosomonadales</taxon>
        <taxon>Methylophilaceae</taxon>
        <taxon>Methylophilus</taxon>
    </lineage>
</organism>
<evidence type="ECO:0000256" key="7">
    <source>
        <dbReference type="ARBA" id="ARBA00022691"/>
    </source>
</evidence>
<dbReference type="SUPFAM" id="SSF53335">
    <property type="entry name" value="S-adenosyl-L-methionine-dependent methyltransferases"/>
    <property type="match status" value="1"/>
</dbReference>
<keyword evidence="12" id="KW-0472">Membrane</keyword>
<dbReference type="InterPro" id="IPR003333">
    <property type="entry name" value="CMAS"/>
</dbReference>
<evidence type="ECO:0000256" key="1">
    <source>
        <dbReference type="ARBA" id="ARBA00004141"/>
    </source>
</evidence>
<name>A0A5B8CQQ5_9PROT</name>
<dbReference type="EMBL" id="CP040946">
    <property type="protein sequence ID" value="QDC43594.1"/>
    <property type="molecule type" value="Genomic_DNA"/>
</dbReference>
<evidence type="ECO:0000313" key="15">
    <source>
        <dbReference type="Proteomes" id="UP000311008"/>
    </source>
</evidence>
<keyword evidence="5 14" id="KW-0489">Methyltransferase</keyword>
<evidence type="ECO:0000256" key="3">
    <source>
        <dbReference type="ARBA" id="ARBA00004991"/>
    </source>
</evidence>
<evidence type="ECO:0000313" key="14">
    <source>
        <dbReference type="EMBL" id="QDC43594.1"/>
    </source>
</evidence>
<dbReference type="OrthoDB" id="9782855at2"/>
<gene>
    <name evidence="14" type="ORF">FIU01_03005</name>
</gene>
<dbReference type="Gene3D" id="3.40.50.150">
    <property type="entry name" value="Vaccinia Virus protein VP39"/>
    <property type="match status" value="1"/>
</dbReference>
<dbReference type="AlphaFoldDB" id="A0A5B8CQQ5"/>
<dbReference type="PANTHER" id="PTHR45197:SF1">
    <property type="entry name" value="SPHINGOLIPID C9-METHYLTRANSFERASE A-RELATED"/>
    <property type="match status" value="1"/>
</dbReference>
<evidence type="ECO:0000256" key="12">
    <source>
        <dbReference type="ARBA" id="ARBA00023136"/>
    </source>
</evidence>
<sequence>MYAGVCAKKTNVHIEQEYNMSHYPVHATSHALPIESHLLADALFSAPQPQAVAEDVARLWLDEHLLHTCAHFSGPHDTLAQAQRSQLTLICQQLHLQHGDTLLDMRCGWGELACWAASHYGAFVHGYTHTSTEYAYAVKQVEQRGLQHLITIKLADDQTLPEAGRYHKAVCLDMAEPLSATETTACLAHMHAALKPGGRMLLHGMTAENDAGQPEGAAPLSNVAQLLAQIEHAQFEVFKVDSLRRQYVRTLRHWLANLEAQYEAIAASAGERIYRNCQWWMTDHASRFEQGYTDLYQILAIRK</sequence>
<comment type="subcellular location">
    <subcellularLocation>
        <location evidence="1">Membrane</location>
        <topology evidence="1">Multi-pass membrane protein</topology>
    </subcellularLocation>
</comment>
<evidence type="ECO:0000256" key="8">
    <source>
        <dbReference type="ARBA" id="ARBA00022692"/>
    </source>
</evidence>
<evidence type="ECO:0000256" key="4">
    <source>
        <dbReference type="ARBA" id="ARBA00022516"/>
    </source>
</evidence>
<comment type="pathway">
    <text evidence="2">Lipid metabolism; sphingolipid metabolism.</text>
</comment>
<dbReference type="InterPro" id="IPR052290">
    <property type="entry name" value="Sphingo_C9-MT"/>
</dbReference>
<dbReference type="CDD" id="cd02440">
    <property type="entry name" value="AdoMet_MTases"/>
    <property type="match status" value="1"/>
</dbReference>
<dbReference type="Proteomes" id="UP000311008">
    <property type="component" value="Chromosome"/>
</dbReference>
<proteinExistence type="predicted"/>